<protein>
    <submittedName>
        <fullName evidence="1">Uncharacterized protein</fullName>
    </submittedName>
</protein>
<dbReference type="EMBL" id="VJNA01000002">
    <property type="protein sequence ID" value="TSE27778.1"/>
    <property type="molecule type" value="Genomic_DNA"/>
</dbReference>
<accession>A0A554WW26</accession>
<name>A0A554WW26_9BURK</name>
<sequence>MFGSAPSGRYRRPARCGRQAVEMFLNDAACPDQLGDKLREPRLHRVIVPLLAGSIAAVQDLLSDDLQ</sequence>
<reference evidence="1 2" key="1">
    <citation type="submission" date="2019-07" db="EMBL/GenBank/DDBJ databases">
        <title>Tepidimonas aquatica CLN-1 draft genome.</title>
        <authorList>
            <person name="Da Costa M.S."/>
            <person name="Froufe H.J.C."/>
            <person name="Egas C."/>
            <person name="Albuquerque L."/>
        </authorList>
    </citation>
    <scope>NUCLEOTIDE SEQUENCE [LARGE SCALE GENOMIC DNA]</scope>
    <source>
        <strain evidence="1 2">CLN-1</strain>
    </source>
</reference>
<keyword evidence="2" id="KW-1185">Reference proteome</keyword>
<dbReference type="RefSeq" id="WP_144324257.1">
    <property type="nucleotide sequence ID" value="NZ_VJNA01000002.1"/>
</dbReference>
<proteinExistence type="predicted"/>
<gene>
    <name evidence="1" type="ORF">Taqua_00274</name>
</gene>
<organism evidence="1 2">
    <name type="scientific">Tepidimonas aquatica</name>
    <dbReference type="NCBI Taxonomy" id="247482"/>
    <lineage>
        <taxon>Bacteria</taxon>
        <taxon>Pseudomonadati</taxon>
        <taxon>Pseudomonadota</taxon>
        <taxon>Betaproteobacteria</taxon>
        <taxon>Burkholderiales</taxon>
        <taxon>Tepidimonas</taxon>
    </lineage>
</organism>
<dbReference type="AlphaFoldDB" id="A0A554WW26"/>
<comment type="caution">
    <text evidence="1">The sequence shown here is derived from an EMBL/GenBank/DDBJ whole genome shotgun (WGS) entry which is preliminary data.</text>
</comment>
<evidence type="ECO:0000313" key="2">
    <source>
        <dbReference type="Proteomes" id="UP000318554"/>
    </source>
</evidence>
<evidence type="ECO:0000313" key="1">
    <source>
        <dbReference type="EMBL" id="TSE27778.1"/>
    </source>
</evidence>
<dbReference type="Proteomes" id="UP000318554">
    <property type="component" value="Unassembled WGS sequence"/>
</dbReference>